<evidence type="ECO:0000313" key="2">
    <source>
        <dbReference type="EMBL" id="OCS91041.1"/>
    </source>
</evidence>
<dbReference type="AlphaFoldDB" id="A0A1C0YV64"/>
<reference evidence="2 3" key="1">
    <citation type="submission" date="2016-07" db="EMBL/GenBank/DDBJ databases">
        <title>Caryophanon latum genome sequencing.</title>
        <authorList>
            <person name="Verma A."/>
            <person name="Pal Y."/>
            <person name="Krishnamurthi S."/>
        </authorList>
    </citation>
    <scope>NUCLEOTIDE SEQUENCE [LARGE SCALE GENOMIC DNA]</scope>
    <source>
        <strain evidence="2 3">DSM 14151</strain>
    </source>
</reference>
<keyword evidence="1" id="KW-0472">Membrane</keyword>
<name>A0A1C0YV64_9BACL</name>
<accession>A0A1C0YV64</accession>
<dbReference type="EMBL" id="MATO01000031">
    <property type="protein sequence ID" value="OCS91041.1"/>
    <property type="molecule type" value="Genomic_DNA"/>
</dbReference>
<sequence length="278" mass="32438">MMHKQWKKELRNITLSDSQKAKMKIAMQQPHTYKKPLAPRIIFPAFIVFALFFIMWKPNRSGLSSAAESIVFDDITLRIVIWLTISQLLLVIGYLFAITCIRNVKRWDNRPLIQRLRVLLNMWQGHVIGTLLLLAMMAVMWIVTLIVPNTLVAEAFFTMSFLFFFVSILTYFTRRANKGKCPYCNTYFSYRQLLKLGFKLTPICPICGEKMAPKTYHGADSASYVWVPALMLLQYTTLYYWYVVALFVAGGLFIVLYILPYRTEYMPLQKDDLPPPLW</sequence>
<keyword evidence="3" id="KW-1185">Reference proteome</keyword>
<feature type="transmembrane region" description="Helical" evidence="1">
    <location>
        <begin position="118"/>
        <end position="143"/>
    </location>
</feature>
<dbReference type="Proteomes" id="UP000093482">
    <property type="component" value="Unassembled WGS sequence"/>
</dbReference>
<feature type="transmembrane region" description="Helical" evidence="1">
    <location>
        <begin position="37"/>
        <end position="55"/>
    </location>
</feature>
<evidence type="ECO:0000256" key="1">
    <source>
        <dbReference type="SAM" id="Phobius"/>
    </source>
</evidence>
<keyword evidence="1" id="KW-0812">Transmembrane</keyword>
<dbReference type="RefSeq" id="WP_066463694.1">
    <property type="nucleotide sequence ID" value="NZ_MATO01000031.1"/>
</dbReference>
<comment type="caution">
    <text evidence="2">The sequence shown here is derived from an EMBL/GenBank/DDBJ whole genome shotgun (WGS) entry which is preliminary data.</text>
</comment>
<feature type="transmembrane region" description="Helical" evidence="1">
    <location>
        <begin position="155"/>
        <end position="172"/>
    </location>
</feature>
<dbReference type="OrthoDB" id="2418141at2"/>
<proteinExistence type="predicted"/>
<feature type="transmembrane region" description="Helical" evidence="1">
    <location>
        <begin position="239"/>
        <end position="259"/>
    </location>
</feature>
<keyword evidence="1" id="KW-1133">Transmembrane helix</keyword>
<gene>
    <name evidence="2" type="ORF">A6K76_09870</name>
</gene>
<feature type="transmembrane region" description="Helical" evidence="1">
    <location>
        <begin position="75"/>
        <end position="97"/>
    </location>
</feature>
<organism evidence="2 3">
    <name type="scientific">Caryophanon latum</name>
    <dbReference type="NCBI Taxonomy" id="33977"/>
    <lineage>
        <taxon>Bacteria</taxon>
        <taxon>Bacillati</taxon>
        <taxon>Bacillota</taxon>
        <taxon>Bacilli</taxon>
        <taxon>Bacillales</taxon>
        <taxon>Caryophanaceae</taxon>
        <taxon>Caryophanon</taxon>
    </lineage>
</organism>
<evidence type="ECO:0000313" key="3">
    <source>
        <dbReference type="Proteomes" id="UP000093482"/>
    </source>
</evidence>
<protein>
    <submittedName>
        <fullName evidence="2">Uncharacterized protein</fullName>
    </submittedName>
</protein>